<feature type="transmembrane region" description="Helical" evidence="8">
    <location>
        <begin position="38"/>
        <end position="60"/>
    </location>
</feature>
<keyword evidence="1 6" id="KW-0645">Protease</keyword>
<protein>
    <submittedName>
        <fullName evidence="10">Peptidase M48</fullName>
    </submittedName>
</protein>
<keyword evidence="8" id="KW-0472">Membrane</keyword>
<dbReference type="InterPro" id="IPR052173">
    <property type="entry name" value="Beta-lactam_resp_regulator"/>
</dbReference>
<evidence type="ECO:0000256" key="1">
    <source>
        <dbReference type="ARBA" id="ARBA00022670"/>
    </source>
</evidence>
<keyword evidence="4 6" id="KW-0862">Zinc</keyword>
<feature type="transmembrane region" description="Helical" evidence="8">
    <location>
        <begin position="6"/>
        <end position="26"/>
    </location>
</feature>
<dbReference type="PANTHER" id="PTHR34978:SF3">
    <property type="entry name" value="SLR0241 PROTEIN"/>
    <property type="match status" value="1"/>
</dbReference>
<evidence type="ECO:0000259" key="9">
    <source>
        <dbReference type="Pfam" id="PF01435"/>
    </source>
</evidence>
<dbReference type="Gene3D" id="3.30.2010.10">
    <property type="entry name" value="Metalloproteases ('zincins'), catalytic domain"/>
    <property type="match status" value="1"/>
</dbReference>
<dbReference type="Pfam" id="PF01435">
    <property type="entry name" value="Peptidase_M48"/>
    <property type="match status" value="1"/>
</dbReference>
<dbReference type="AlphaFoldDB" id="A0A2L0UCV6"/>
<feature type="region of interest" description="Disordered" evidence="7">
    <location>
        <begin position="256"/>
        <end position="278"/>
    </location>
</feature>
<dbReference type="EMBL" id="CP024915">
    <property type="protein sequence ID" value="AUZ87032.1"/>
    <property type="molecule type" value="Genomic_DNA"/>
</dbReference>
<evidence type="ECO:0000256" key="3">
    <source>
        <dbReference type="ARBA" id="ARBA00022801"/>
    </source>
</evidence>
<keyword evidence="8" id="KW-1133">Transmembrane helix</keyword>
<name>A0A2L0UCV6_9MICC</name>
<evidence type="ECO:0000256" key="7">
    <source>
        <dbReference type="SAM" id="MobiDB-lite"/>
    </source>
</evidence>
<keyword evidence="2" id="KW-0479">Metal-binding</keyword>
<dbReference type="RefSeq" id="WP_208740951.1">
    <property type="nucleotide sequence ID" value="NZ_CP024915.1"/>
</dbReference>
<evidence type="ECO:0000256" key="5">
    <source>
        <dbReference type="ARBA" id="ARBA00023049"/>
    </source>
</evidence>
<dbReference type="GO" id="GO:0046872">
    <property type="term" value="F:metal ion binding"/>
    <property type="evidence" value="ECO:0007669"/>
    <property type="project" value="UniProtKB-KW"/>
</dbReference>
<evidence type="ECO:0000256" key="8">
    <source>
        <dbReference type="SAM" id="Phobius"/>
    </source>
</evidence>
<evidence type="ECO:0000256" key="4">
    <source>
        <dbReference type="ARBA" id="ARBA00022833"/>
    </source>
</evidence>
<sequence>MFWASYLLAALAIILAWPAPIALSRASWPARAPFTAMVLWQSIALAGGLSMIGAMLVWGLEPLGDNLVSASAGFFTILLDDESAQTLGVVHVFAISAATLLFAHLLFTLALTFIRIRRQRRRHRDMLTLLSSPAADQPSTLVINHPAPVAYCLPGGARSVTVMSDGLMDLLSRAELDAVLTHENAHLHQRHHLLLWAFAAWRSALPWLPTSQLAQRAVSELIEMLADDEALRHVDEPTLVRAIAIVGSGALPSSPDALDDPLAETGRSGGAVRADVTGGTADVQSTAHRLRRLLTPLPPLSRLQQGAALSAAGLLLVLPPALLVAPELLG</sequence>
<keyword evidence="8" id="KW-0812">Transmembrane</keyword>
<accession>A0A2L0UCV6</accession>
<comment type="similarity">
    <text evidence="6">Belongs to the peptidase M48 family.</text>
</comment>
<dbReference type="Proteomes" id="UP000239187">
    <property type="component" value="Chromosome"/>
</dbReference>
<keyword evidence="5 6" id="KW-0482">Metalloprotease</keyword>
<feature type="transmembrane region" description="Helical" evidence="8">
    <location>
        <begin position="89"/>
        <end position="114"/>
    </location>
</feature>
<proteinExistence type="inferred from homology"/>
<evidence type="ECO:0000313" key="10">
    <source>
        <dbReference type="EMBL" id="AUZ87032.1"/>
    </source>
</evidence>
<feature type="domain" description="Peptidase M48" evidence="9">
    <location>
        <begin position="118"/>
        <end position="198"/>
    </location>
</feature>
<dbReference type="InterPro" id="IPR001915">
    <property type="entry name" value="Peptidase_M48"/>
</dbReference>
<evidence type="ECO:0000313" key="11">
    <source>
        <dbReference type="Proteomes" id="UP000239187"/>
    </source>
</evidence>
<keyword evidence="3 6" id="KW-0378">Hydrolase</keyword>
<dbReference type="PANTHER" id="PTHR34978">
    <property type="entry name" value="POSSIBLE SENSOR-TRANSDUCER PROTEIN BLAR"/>
    <property type="match status" value="1"/>
</dbReference>
<evidence type="ECO:0000256" key="6">
    <source>
        <dbReference type="RuleBase" id="RU003983"/>
    </source>
</evidence>
<reference evidence="10 11" key="1">
    <citation type="submission" date="2017-11" db="EMBL/GenBank/DDBJ databases">
        <title>Draft genome of Arthrobacter agilis strain UMCV2, a plant growth-promoting rhizobacterium and biocontrol capacity of phytopathogenic fungi.</title>
        <authorList>
            <person name="Martinez-Camara R."/>
            <person name="Santoyo G."/>
            <person name="Moreno-Hagelsieb G."/>
            <person name="Valencia-Cantero E."/>
        </authorList>
    </citation>
    <scope>NUCLEOTIDE SEQUENCE [LARGE SCALE GENOMIC DNA]</scope>
    <source>
        <strain evidence="10 11">UMCV2</strain>
    </source>
</reference>
<comment type="cofactor">
    <cofactor evidence="6">
        <name>Zn(2+)</name>
        <dbReference type="ChEBI" id="CHEBI:29105"/>
    </cofactor>
    <text evidence="6">Binds 1 zinc ion per subunit.</text>
</comment>
<gene>
    <name evidence="10" type="ORF">CVO76_04830</name>
</gene>
<dbReference type="CDD" id="cd07326">
    <property type="entry name" value="M56_BlaR1_MecR1_like"/>
    <property type="match status" value="1"/>
</dbReference>
<dbReference type="GO" id="GO:0004222">
    <property type="term" value="F:metalloendopeptidase activity"/>
    <property type="evidence" value="ECO:0007669"/>
    <property type="project" value="InterPro"/>
</dbReference>
<organism evidence="10 11">
    <name type="scientific">Arthrobacter agilis</name>
    <dbReference type="NCBI Taxonomy" id="37921"/>
    <lineage>
        <taxon>Bacteria</taxon>
        <taxon>Bacillati</taxon>
        <taxon>Actinomycetota</taxon>
        <taxon>Actinomycetes</taxon>
        <taxon>Micrococcales</taxon>
        <taxon>Micrococcaceae</taxon>
        <taxon>Arthrobacter</taxon>
    </lineage>
</organism>
<dbReference type="GO" id="GO:0006508">
    <property type="term" value="P:proteolysis"/>
    <property type="evidence" value="ECO:0007669"/>
    <property type="project" value="UniProtKB-KW"/>
</dbReference>
<evidence type="ECO:0000256" key="2">
    <source>
        <dbReference type="ARBA" id="ARBA00022723"/>
    </source>
</evidence>